<dbReference type="OrthoDB" id="629200at2"/>
<evidence type="ECO:0000313" key="6">
    <source>
        <dbReference type="Proteomes" id="UP000228535"/>
    </source>
</evidence>
<dbReference type="InterPro" id="IPR018060">
    <property type="entry name" value="HTH_AraC"/>
</dbReference>
<dbReference type="AlphaFoldDB" id="A0A2M9BTA3"/>
<feature type="domain" description="HTH araC/xylS-type" evidence="4">
    <location>
        <begin position="190"/>
        <end position="300"/>
    </location>
</feature>
<dbReference type="Gene3D" id="1.10.10.60">
    <property type="entry name" value="Homeodomain-like"/>
    <property type="match status" value="1"/>
</dbReference>
<organism evidence="5 6">
    <name type="scientific">Hymenobacter chitinivorans DSM 11115</name>
    <dbReference type="NCBI Taxonomy" id="1121954"/>
    <lineage>
        <taxon>Bacteria</taxon>
        <taxon>Pseudomonadati</taxon>
        <taxon>Bacteroidota</taxon>
        <taxon>Cytophagia</taxon>
        <taxon>Cytophagales</taxon>
        <taxon>Hymenobacteraceae</taxon>
        <taxon>Hymenobacter</taxon>
    </lineage>
</organism>
<dbReference type="Proteomes" id="UP000228535">
    <property type="component" value="Unassembled WGS sequence"/>
</dbReference>
<gene>
    <name evidence="5" type="ORF">CLV45_2628</name>
</gene>
<dbReference type="InterPro" id="IPR037923">
    <property type="entry name" value="HTH-like"/>
</dbReference>
<dbReference type="PANTHER" id="PTHR43280:SF32">
    <property type="entry name" value="TRANSCRIPTIONAL REGULATORY PROTEIN"/>
    <property type="match status" value="1"/>
</dbReference>
<dbReference type="PRINTS" id="PR00032">
    <property type="entry name" value="HTHARAC"/>
</dbReference>
<dbReference type="Pfam" id="PF12833">
    <property type="entry name" value="HTH_18"/>
    <property type="match status" value="1"/>
</dbReference>
<dbReference type="SUPFAM" id="SSF51215">
    <property type="entry name" value="Regulatory protein AraC"/>
    <property type="match status" value="1"/>
</dbReference>
<protein>
    <submittedName>
        <fullName evidence="5">Helix-turn-helix protein</fullName>
    </submittedName>
</protein>
<dbReference type="InterPro" id="IPR020449">
    <property type="entry name" value="Tscrpt_reg_AraC-type_HTH"/>
</dbReference>
<reference evidence="5 6" key="1">
    <citation type="submission" date="2017-11" db="EMBL/GenBank/DDBJ databases">
        <title>Genomic Encyclopedia of Archaeal and Bacterial Type Strains, Phase II (KMG-II): From Individual Species to Whole Genera.</title>
        <authorList>
            <person name="Goeker M."/>
        </authorList>
    </citation>
    <scope>NUCLEOTIDE SEQUENCE [LARGE SCALE GENOMIC DNA]</scope>
    <source>
        <strain evidence="5 6">DSM 11115</strain>
    </source>
</reference>
<dbReference type="RefSeq" id="WP_100336803.1">
    <property type="nucleotide sequence ID" value="NZ_PGFA01000001.1"/>
</dbReference>
<dbReference type="PANTHER" id="PTHR43280">
    <property type="entry name" value="ARAC-FAMILY TRANSCRIPTIONAL REGULATOR"/>
    <property type="match status" value="1"/>
</dbReference>
<keyword evidence="2" id="KW-0238">DNA-binding</keyword>
<sequence length="300" mass="34123">MLKPQTLAEFYQQKIHWLPDNLQQDIGHFNVFRLDDFVGPSACHLPYSRKDFYKITLVTGRSNYHFADKTVEIRGNALLFANPLVPYEWEPLDDDQSGYFCIFTEAFLQRHQLAGTLELPLFRPGGQPLYALTDAQREAAAQLFVKMEAEIGSDYAYKYDLLRNYVFELIHGALKLQPATTLYQDSNAATRIASLFAELLERQFPIETPGQQVRLRTANAFATQLAVHVNHLNRALKEVTGKTTTQLIAARLTQEAHALLRHTSWNVSEISYSLGFEEPAHFNNFFRKQAGATPTAVRAV</sequence>
<dbReference type="SMART" id="SM00342">
    <property type="entry name" value="HTH_ARAC"/>
    <property type="match status" value="1"/>
</dbReference>
<accession>A0A2M9BTA3</accession>
<keyword evidence="1" id="KW-0805">Transcription regulation</keyword>
<name>A0A2M9BTA3_9BACT</name>
<dbReference type="GO" id="GO:0043565">
    <property type="term" value="F:sequence-specific DNA binding"/>
    <property type="evidence" value="ECO:0007669"/>
    <property type="project" value="InterPro"/>
</dbReference>
<keyword evidence="6" id="KW-1185">Reference proteome</keyword>
<evidence type="ECO:0000256" key="2">
    <source>
        <dbReference type="ARBA" id="ARBA00023125"/>
    </source>
</evidence>
<evidence type="ECO:0000313" key="5">
    <source>
        <dbReference type="EMBL" id="PJJ61190.1"/>
    </source>
</evidence>
<keyword evidence="3" id="KW-0804">Transcription</keyword>
<evidence type="ECO:0000256" key="3">
    <source>
        <dbReference type="ARBA" id="ARBA00023163"/>
    </source>
</evidence>
<dbReference type="InterPro" id="IPR009057">
    <property type="entry name" value="Homeodomain-like_sf"/>
</dbReference>
<evidence type="ECO:0000256" key="1">
    <source>
        <dbReference type="ARBA" id="ARBA00023015"/>
    </source>
</evidence>
<evidence type="ECO:0000259" key="4">
    <source>
        <dbReference type="PROSITE" id="PS01124"/>
    </source>
</evidence>
<dbReference type="GO" id="GO:0003700">
    <property type="term" value="F:DNA-binding transcription factor activity"/>
    <property type="evidence" value="ECO:0007669"/>
    <property type="project" value="InterPro"/>
</dbReference>
<proteinExistence type="predicted"/>
<dbReference type="SUPFAM" id="SSF46689">
    <property type="entry name" value="Homeodomain-like"/>
    <property type="match status" value="1"/>
</dbReference>
<comment type="caution">
    <text evidence="5">The sequence shown here is derived from an EMBL/GenBank/DDBJ whole genome shotgun (WGS) entry which is preliminary data.</text>
</comment>
<dbReference type="PROSITE" id="PS01124">
    <property type="entry name" value="HTH_ARAC_FAMILY_2"/>
    <property type="match status" value="1"/>
</dbReference>
<dbReference type="EMBL" id="PGFA01000001">
    <property type="protein sequence ID" value="PJJ61190.1"/>
    <property type="molecule type" value="Genomic_DNA"/>
</dbReference>